<dbReference type="Proteomes" id="UP000241054">
    <property type="component" value="Segment"/>
</dbReference>
<accession>A0A2P1JWW1</accession>
<feature type="coiled-coil region" evidence="1">
    <location>
        <begin position="58"/>
        <end position="85"/>
    </location>
</feature>
<dbReference type="EMBL" id="MG962364">
    <property type="protein sequence ID" value="AVO24816.1"/>
    <property type="molecule type" value="Genomic_DNA"/>
</dbReference>
<proteinExistence type="predicted"/>
<reference evidence="2 3" key="1">
    <citation type="submission" date="2018-02" db="EMBL/GenBank/DDBJ databases">
        <authorList>
            <person name="Dabrian K."/>
            <person name="Desai R."/>
            <person name="Jones K."/>
            <person name="Ngo R."/>
            <person name="Park D."/>
            <person name="Sakaji E."/>
            <person name="Sun Y."/>
            <person name="Tan B."/>
            <person name="Lund A.J."/>
            <person name="Freise A."/>
            <person name="Reddi K."/>
            <person name="Moberg-Parker J."/>
            <person name="Garlena R.A."/>
            <person name="Russell D.A."/>
            <person name="Pope W.H."/>
            <person name="Jacobs-Sera D."/>
            <person name="Hendrix R.W."/>
            <person name="Hatfull G.F."/>
        </authorList>
    </citation>
    <scope>NUCLEOTIDE SEQUENCE [LARGE SCALE GENOMIC DNA]</scope>
</reference>
<evidence type="ECO:0000256" key="1">
    <source>
        <dbReference type="SAM" id="Coils"/>
    </source>
</evidence>
<organism evidence="2 3">
    <name type="scientific">Mycobacterium phage Deby</name>
    <dbReference type="NCBI Taxonomy" id="2094130"/>
    <lineage>
        <taxon>Viruses</taxon>
        <taxon>Duplodnaviria</taxon>
        <taxon>Heunggongvirae</taxon>
        <taxon>Uroviricota</taxon>
        <taxon>Caudoviricetes</taxon>
        <taxon>Weiservirinae</taxon>
        <taxon>Anayavirus</taxon>
        <taxon>Anayavirus angelica</taxon>
    </lineage>
</organism>
<name>A0A2P1JWW1_9CAUD</name>
<evidence type="ECO:0000313" key="2">
    <source>
        <dbReference type="EMBL" id="AVO24816.1"/>
    </source>
</evidence>
<keyword evidence="1" id="KW-0175">Coiled coil</keyword>
<evidence type="ECO:0000313" key="3">
    <source>
        <dbReference type="Proteomes" id="UP000241054"/>
    </source>
</evidence>
<sequence>MSSNPNVAAIGPALAAQAIGAAVTIADTSRAMWQQQLAVAEATERVQERQMRLLHAQRDVINAQLDEVTRKRDDATRQVLQAQRAIDELAEPMVVDKLDPTNPVHRARVWLGQAGEVWRYHDDDYAKIGDGLGTFLWTYDDPAAIARRADAPIGGPFTEVRE</sequence>
<gene>
    <name evidence="2" type="primary">63</name>
    <name evidence="2" type="ORF">SEA_DEBY_63</name>
</gene>
<protein>
    <submittedName>
        <fullName evidence="2">Uncharacterized protein</fullName>
    </submittedName>
</protein>